<evidence type="ECO:0000313" key="2">
    <source>
        <dbReference type="Proteomes" id="UP001519460"/>
    </source>
</evidence>
<sequence length="125" mass="13972">MQNTSPGGSDPGQFFEKTTELLHSQLGTPMNLSQRRLMSAAAVHKENGENGILLHFEDQSLVLPAPETQLNRHRTEGQSAEVFAQQTEAVGPIYNLTVNPYSYCLQTGYQMQRSGIGRRKESHQR</sequence>
<name>A0ABD0JFY7_9CAEN</name>
<reference evidence="1 2" key="1">
    <citation type="journal article" date="2023" name="Sci. Data">
        <title>Genome assembly of the Korean intertidal mud-creeper Batillaria attramentaria.</title>
        <authorList>
            <person name="Patra A.K."/>
            <person name="Ho P.T."/>
            <person name="Jun S."/>
            <person name="Lee S.J."/>
            <person name="Kim Y."/>
            <person name="Won Y.J."/>
        </authorList>
    </citation>
    <scope>NUCLEOTIDE SEQUENCE [LARGE SCALE GENOMIC DNA]</scope>
    <source>
        <strain evidence="1">Wonlab-2016</strain>
    </source>
</reference>
<evidence type="ECO:0000313" key="1">
    <source>
        <dbReference type="EMBL" id="KAK7473669.1"/>
    </source>
</evidence>
<dbReference type="AlphaFoldDB" id="A0ABD0JFY7"/>
<dbReference type="EMBL" id="JACVVK020000461">
    <property type="protein sequence ID" value="KAK7473669.1"/>
    <property type="molecule type" value="Genomic_DNA"/>
</dbReference>
<comment type="caution">
    <text evidence="1">The sequence shown here is derived from an EMBL/GenBank/DDBJ whole genome shotgun (WGS) entry which is preliminary data.</text>
</comment>
<protein>
    <submittedName>
        <fullName evidence="1">Uncharacterized protein</fullName>
    </submittedName>
</protein>
<keyword evidence="2" id="KW-1185">Reference proteome</keyword>
<dbReference type="Proteomes" id="UP001519460">
    <property type="component" value="Unassembled WGS sequence"/>
</dbReference>
<gene>
    <name evidence="1" type="ORF">BaRGS_00035066</name>
</gene>
<organism evidence="1 2">
    <name type="scientific">Batillaria attramentaria</name>
    <dbReference type="NCBI Taxonomy" id="370345"/>
    <lineage>
        <taxon>Eukaryota</taxon>
        <taxon>Metazoa</taxon>
        <taxon>Spiralia</taxon>
        <taxon>Lophotrochozoa</taxon>
        <taxon>Mollusca</taxon>
        <taxon>Gastropoda</taxon>
        <taxon>Caenogastropoda</taxon>
        <taxon>Sorbeoconcha</taxon>
        <taxon>Cerithioidea</taxon>
        <taxon>Batillariidae</taxon>
        <taxon>Batillaria</taxon>
    </lineage>
</organism>
<proteinExistence type="predicted"/>
<accession>A0ABD0JFY7</accession>